<sequence length="263" mass="28292">MSARKLAIVTGASTGIGFELAHVAAQEGYDLIVVADEPLIEAAARDFSRHGTDVQAVEADLSTIEGVDRLIAAAGGRQIDIVCANAGRGVGHSFLEQDLDDWRKVIDTNIVGTIYLLQQVLRRMVARNEGKILVTGSIAGFIPGAFHAIYNGTKAFIDNFVEAIRNEIKDSDGVTITNLMPGATDTEFFERAGMEDTNVGEMKKDDPAKVARDGWDAMIAGKAHIVSGWKNKIQVAAAHVAPPSLMAQFHRHLAEPDSEKGKE</sequence>
<name>A0ABT0DTZ2_9SPHN</name>
<dbReference type="PANTHER" id="PTHR44196">
    <property type="entry name" value="DEHYDROGENASE/REDUCTASE SDR FAMILY MEMBER 7B"/>
    <property type="match status" value="1"/>
</dbReference>
<comment type="similarity">
    <text evidence="1">Belongs to the short-chain dehydrogenases/reductases (SDR) family.</text>
</comment>
<dbReference type="SUPFAM" id="SSF51735">
    <property type="entry name" value="NAD(P)-binding Rossmann-fold domains"/>
    <property type="match status" value="1"/>
</dbReference>
<organism evidence="3 4">
    <name type="scientific">Sphingobium agri</name>
    <dbReference type="NCBI Taxonomy" id="2933566"/>
    <lineage>
        <taxon>Bacteria</taxon>
        <taxon>Pseudomonadati</taxon>
        <taxon>Pseudomonadota</taxon>
        <taxon>Alphaproteobacteria</taxon>
        <taxon>Sphingomonadales</taxon>
        <taxon>Sphingomonadaceae</taxon>
        <taxon>Sphingobium</taxon>
    </lineage>
</organism>
<accession>A0ABT0DTZ2</accession>
<dbReference type="InterPro" id="IPR020904">
    <property type="entry name" value="Sc_DH/Rdtase_CS"/>
</dbReference>
<dbReference type="Pfam" id="PF00106">
    <property type="entry name" value="adh_short"/>
    <property type="match status" value="1"/>
</dbReference>
<evidence type="ECO:0000313" key="4">
    <source>
        <dbReference type="Proteomes" id="UP001203512"/>
    </source>
</evidence>
<keyword evidence="2" id="KW-0560">Oxidoreductase</keyword>
<dbReference type="PROSITE" id="PS00061">
    <property type="entry name" value="ADH_SHORT"/>
    <property type="match status" value="1"/>
</dbReference>
<evidence type="ECO:0000313" key="3">
    <source>
        <dbReference type="EMBL" id="MCK0530585.1"/>
    </source>
</evidence>
<dbReference type="Proteomes" id="UP001203512">
    <property type="component" value="Unassembled WGS sequence"/>
</dbReference>
<evidence type="ECO:0000256" key="2">
    <source>
        <dbReference type="ARBA" id="ARBA00023002"/>
    </source>
</evidence>
<comment type="caution">
    <text evidence="3">The sequence shown here is derived from an EMBL/GenBank/DDBJ whole genome shotgun (WGS) entry which is preliminary data.</text>
</comment>
<dbReference type="EMBL" id="JALKHS010000005">
    <property type="protein sequence ID" value="MCK0530585.1"/>
    <property type="molecule type" value="Genomic_DNA"/>
</dbReference>
<dbReference type="Gene3D" id="3.40.50.720">
    <property type="entry name" value="NAD(P)-binding Rossmann-like Domain"/>
    <property type="match status" value="1"/>
</dbReference>
<dbReference type="PANTHER" id="PTHR44196:SF2">
    <property type="entry name" value="SHORT-CHAIN DEHYDROGENASE-RELATED"/>
    <property type="match status" value="1"/>
</dbReference>
<protein>
    <submittedName>
        <fullName evidence="3">SDR family NAD(P)-dependent oxidoreductase</fullName>
    </submittedName>
</protein>
<dbReference type="InterPro" id="IPR036291">
    <property type="entry name" value="NAD(P)-bd_dom_sf"/>
</dbReference>
<reference evidence="3 4" key="1">
    <citation type="submission" date="2022-04" db="EMBL/GenBank/DDBJ databases">
        <authorList>
            <person name="Huq M.A."/>
        </authorList>
    </citation>
    <scope>NUCLEOTIDE SEQUENCE [LARGE SCALE GENOMIC DNA]</scope>
    <source>
        <strain evidence="3 4">MAH-33</strain>
    </source>
</reference>
<dbReference type="CDD" id="cd05233">
    <property type="entry name" value="SDR_c"/>
    <property type="match status" value="1"/>
</dbReference>
<keyword evidence="4" id="KW-1185">Reference proteome</keyword>
<proteinExistence type="inferred from homology"/>
<dbReference type="InterPro" id="IPR002347">
    <property type="entry name" value="SDR_fam"/>
</dbReference>
<dbReference type="PRINTS" id="PR00081">
    <property type="entry name" value="GDHRDH"/>
</dbReference>
<dbReference type="RefSeq" id="WP_247230186.1">
    <property type="nucleotide sequence ID" value="NZ_JALKHS010000005.1"/>
</dbReference>
<evidence type="ECO:0000256" key="1">
    <source>
        <dbReference type="ARBA" id="ARBA00006484"/>
    </source>
</evidence>
<gene>
    <name evidence="3" type="ORF">MU848_03180</name>
</gene>